<dbReference type="Gene3D" id="1.10.150.20">
    <property type="entry name" value="5' to 3' exonuclease, C-terminal subdomain"/>
    <property type="match status" value="1"/>
</dbReference>
<dbReference type="InterPro" id="IPR039686">
    <property type="entry name" value="FANCM/Mph1-like_ID"/>
</dbReference>
<evidence type="ECO:0000256" key="1">
    <source>
        <dbReference type="ARBA" id="ARBA00004123"/>
    </source>
</evidence>
<feature type="region of interest" description="Disordered" evidence="8">
    <location>
        <begin position="1196"/>
        <end position="1374"/>
    </location>
</feature>
<evidence type="ECO:0000256" key="2">
    <source>
        <dbReference type="ARBA" id="ARBA00009889"/>
    </source>
</evidence>
<dbReference type="RefSeq" id="XP_024115789.1">
    <property type="nucleotide sequence ID" value="XM_024260021.2"/>
</dbReference>
<feature type="compositionally biased region" description="Low complexity" evidence="8">
    <location>
        <begin position="1648"/>
        <end position="1669"/>
    </location>
</feature>
<dbReference type="InterPro" id="IPR011335">
    <property type="entry name" value="Restrct_endonuc-II-like"/>
</dbReference>
<dbReference type="InterPro" id="IPR011545">
    <property type="entry name" value="DEAD/DEAH_box_helicase_dom"/>
</dbReference>
<dbReference type="PANTHER" id="PTHR14025">
    <property type="entry name" value="FANCONI ANEMIA GROUP M FANCM FAMILY MEMBER"/>
    <property type="match status" value="1"/>
</dbReference>
<keyword evidence="6" id="KW-0067">ATP-binding</keyword>
<dbReference type="CDD" id="cd18801">
    <property type="entry name" value="SF2_C_FANCM_Hef"/>
    <property type="match status" value="1"/>
</dbReference>
<dbReference type="SUPFAM" id="SSF52540">
    <property type="entry name" value="P-loop containing nucleoside triphosphate hydrolases"/>
    <property type="match status" value="1"/>
</dbReference>
<feature type="compositionally biased region" description="Basic and acidic residues" evidence="8">
    <location>
        <begin position="894"/>
        <end position="915"/>
    </location>
</feature>
<keyword evidence="12" id="KW-1185">Reference proteome</keyword>
<reference evidence="11" key="2">
    <citation type="submission" date="2025-09" db="UniProtKB">
        <authorList>
            <consortium name="Ensembl"/>
        </authorList>
    </citation>
    <scope>IDENTIFICATION</scope>
</reference>
<dbReference type="GO" id="GO:0005524">
    <property type="term" value="F:ATP binding"/>
    <property type="evidence" value="ECO:0007669"/>
    <property type="project" value="UniProtKB-KW"/>
</dbReference>
<feature type="region of interest" description="Disordered" evidence="8">
    <location>
        <begin position="1114"/>
        <end position="1182"/>
    </location>
</feature>
<dbReference type="CDD" id="cd12091">
    <property type="entry name" value="FANCM_ID"/>
    <property type="match status" value="1"/>
</dbReference>
<dbReference type="InterPro" id="IPR001650">
    <property type="entry name" value="Helicase_C-like"/>
</dbReference>
<dbReference type="GeneID" id="112137588"/>
<feature type="compositionally biased region" description="Polar residues" evidence="8">
    <location>
        <begin position="1137"/>
        <end position="1182"/>
    </location>
</feature>
<proteinExistence type="inferred from homology"/>
<evidence type="ECO:0000256" key="4">
    <source>
        <dbReference type="ARBA" id="ARBA00022801"/>
    </source>
</evidence>
<comment type="subcellular location">
    <subcellularLocation>
        <location evidence="1">Nucleus</location>
    </subcellularLocation>
</comment>
<feature type="compositionally biased region" description="Polar residues" evidence="8">
    <location>
        <begin position="1301"/>
        <end position="1318"/>
    </location>
</feature>
<feature type="region of interest" description="Disordered" evidence="8">
    <location>
        <begin position="1638"/>
        <end position="1669"/>
    </location>
</feature>
<evidence type="ECO:0000313" key="11">
    <source>
        <dbReference type="Ensembl" id="ENSOMEP00000027950.1"/>
    </source>
</evidence>
<dbReference type="Pfam" id="PF02732">
    <property type="entry name" value="ERCC4"/>
    <property type="match status" value="1"/>
</dbReference>
<feature type="compositionally biased region" description="Polar residues" evidence="8">
    <location>
        <begin position="1254"/>
        <end position="1267"/>
    </location>
</feature>
<dbReference type="GO" id="GO:0005634">
    <property type="term" value="C:nucleus"/>
    <property type="evidence" value="ECO:0007669"/>
    <property type="project" value="UniProtKB-SubCell"/>
</dbReference>
<dbReference type="KEGG" id="oml:112137588"/>
<dbReference type="SMART" id="SM00490">
    <property type="entry name" value="HELICc"/>
    <property type="match status" value="1"/>
</dbReference>
<dbReference type="GO" id="GO:0036297">
    <property type="term" value="P:interstrand cross-link repair"/>
    <property type="evidence" value="ECO:0007669"/>
    <property type="project" value="TreeGrafter"/>
</dbReference>
<dbReference type="Proteomes" id="UP000261560">
    <property type="component" value="Unplaced"/>
</dbReference>
<dbReference type="GO" id="GO:0016787">
    <property type="term" value="F:hydrolase activity"/>
    <property type="evidence" value="ECO:0007669"/>
    <property type="project" value="UniProtKB-KW"/>
</dbReference>
<dbReference type="PROSITE" id="PS51194">
    <property type="entry name" value="HELICASE_CTER"/>
    <property type="match status" value="1"/>
</dbReference>
<feature type="region of interest" description="Disordered" evidence="8">
    <location>
        <begin position="1387"/>
        <end position="1412"/>
    </location>
</feature>
<dbReference type="GO" id="GO:0000400">
    <property type="term" value="F:four-way junction DNA binding"/>
    <property type="evidence" value="ECO:0007669"/>
    <property type="project" value="TreeGrafter"/>
</dbReference>
<dbReference type="STRING" id="30732.ENSOMEP00000027950"/>
<dbReference type="Gene3D" id="3.40.50.10130">
    <property type="match status" value="1"/>
</dbReference>
<dbReference type="GeneTree" id="ENSGT00940000156480"/>
<feature type="region of interest" description="Disordered" evidence="8">
    <location>
        <begin position="1525"/>
        <end position="1619"/>
    </location>
</feature>
<name>A0A3B3DEX1_ORYME</name>
<dbReference type="GO" id="GO:0009378">
    <property type="term" value="F:four-way junction helicase activity"/>
    <property type="evidence" value="ECO:0007669"/>
    <property type="project" value="TreeGrafter"/>
</dbReference>
<dbReference type="InterPro" id="IPR031879">
    <property type="entry name" value="FANCM-MHF-bd"/>
</dbReference>
<accession>A0A3B3DEX1</accession>
<protein>
    <submittedName>
        <fullName evidence="11">FA complementation group M</fullName>
    </submittedName>
</protein>
<dbReference type="GO" id="GO:0004518">
    <property type="term" value="F:nuclease activity"/>
    <property type="evidence" value="ECO:0007669"/>
    <property type="project" value="InterPro"/>
</dbReference>
<dbReference type="InterPro" id="IPR006166">
    <property type="entry name" value="ERCC4_domain"/>
</dbReference>
<evidence type="ECO:0000256" key="3">
    <source>
        <dbReference type="ARBA" id="ARBA00022741"/>
    </source>
</evidence>
<dbReference type="Gene3D" id="3.40.50.300">
    <property type="entry name" value="P-loop containing nucleotide triphosphate hydrolases"/>
    <property type="match status" value="2"/>
</dbReference>
<dbReference type="Pfam" id="PF00270">
    <property type="entry name" value="DEAD"/>
    <property type="match status" value="1"/>
</dbReference>
<dbReference type="GO" id="GO:0043138">
    <property type="term" value="F:3'-5' DNA helicase activity"/>
    <property type="evidence" value="ECO:0007669"/>
    <property type="project" value="InterPro"/>
</dbReference>
<dbReference type="FunFam" id="3.40.50.300:FF:000861">
    <property type="entry name" value="Fanconi anemia, complementation group M"/>
    <property type="match status" value="1"/>
</dbReference>
<sequence length="1898" mass="212477">MLLFSESFVPQLMKMSGGTNQRTLFQTWGGSVSQNKTTQPPQNGKKASEVQRPSSSKGAKLARPPRASLWTEFGQNSGRTEETLQENEDDDDDLMVVAVYEAEKSLQLDSCVAVDEATLSPPSSARQTYPDFPDFDSSSAKVWIYPTNYPIRNYQLKISEAALFQNTLVCLPTGLGKTFIAAVVMYNFYRWYPSGKIVFMAPTKPLVAQQIEACYKVMGIPQTHMAELTGSTAAKQRQEVWKSKRVFFLTPQVMVNDLSRDTCPAKQVKCVVIDEAHKALGNHAYCQVIRQLCSQTLQFRVLALSATPGGDTKSVQSVISNLLISHIELRSEESLDIQAHSHQRSVDKVIVPLGETLSAYQARYLEVLDKFMSRLIQNRVMSHKDLRSLGKYQIILARDQFRKNPPTHIKVPQQGMLEGDFALCISLYHGYELLMQMGLRSLFFYVQGIMDGSREMSRTKNELQRTPTFMDLYHEMEAMFVKPSAGPDEPFVYSHPKLKKLEEVVLQHFRVWAESASDNHDPQGVSTRVMIFSSFRESVQEIAAMLNRHSPLIRVMTFMGQASAGKGVKGFTQKEQLEVVQRFRQGGFNTLVSTCVGEEGLDIGEVDLIVCFDAQKNPIRLVQRMGRTGRKRQGRIVVILAEGREERTYNQSQSNKRSVYKSITGNKNGFHMYPNSPRMLPEGVNPSLHKMYITCGQFDHRENSRRSGRGRRSYAEGRQSLIHPQSLIQHSRAASDGFLSSAEYSEWESTMKLGEQEARPILKESHFLSIPSNDPPPQESTAKPPCRELSLWEWRHWQHKALPSHLVDHSLRCQHFVKVMGLIDRMKDENEGECLYEQELLPYREDTEKRGKAAKIPTKSTNKKPKSPGVTWSELLDIGDEMEEMSVDAPPTDAGEKPALDPSDDFQRPPSRDSGDDCMIINVETLRDPVEDSPKLVANDDDEEEVELQGMFYLPLWESSRRTDKPGKDETLKVILANVAELLRRSPPPLVDISDAELIPPPPQPLHQPFFVSFSLDVDDDDDDEMICATQKKALALKESEENPAGVSAGSPTWDEVFEDEVVGVDNEEQERLRARGNEEVERRSKEVADGASQTDESMELFEDDEAFLQMTIPDIPTPLKDSTNKTAATVEYDLHMQNTTNSCRTSPLPESTNDAASTEQRTDNNKSFSMQETPKPLKTSNHLFSVNFDLGFSLESSEDEADAPASPPPKKQASLPGVSDSSTPHSGLSRLCSESRSSKPQITSGREALLSPITPTGPQQTLQSGSLKRRRLNVIDSPPKPECDSDSEDDVVLHKRKIQNKVNPLSSPDASKISSDVDSPLVERRRRISALNTSDVTKDDAAADDDDDFQSESRLTRRPAAPAACRRRVKPAKHKTRVFMKGRQFLDEEAELSEDEEGISSDEEDGEDLNQSLDGFVVDNSHYSQELNDSEMQGVYMKSVRSPAVQGKFKMSYRNQHNMDIFSQLPEMDETYAEDSFVVGSDVEEPDSDEEEDEGVELLPEASYVGGRRQYATRRRVFLHKAKAAAAGVESPPRTTTARSKRSRVIRVQDSSDEEERGETGLTTGGSEVRLLANIPQKEPSVQKDGSSASSTIASKVSLLRNAQRRSPSEEQLNQRHQQRIENQHLLSDELDFVSKVPFSSTKPSEPHAAASSEPQASSSTDSSASPGSVSILVDSRCISGAVELLTSLRQRHAATVLVCSLDASYFIVSNRMAVEKLSQSDLAAMQNRKRLADRVNSLQRLFERVCLIVEKDRTKAGEASRPFQRTRYYDSMLAALVRSGIRLLWSDGAEETAALLVELSRVEHRKGHRIAVPLEVKGQRREQALQLYSGLPSVNYAQALNLSHNFRTIAQLVNSSVEAIQKGGCMSRTRAEEIYRFLRYSCDSFLIKTSKAGKNS</sequence>
<dbReference type="InterPro" id="IPR027417">
    <property type="entry name" value="P-loop_NTPase"/>
</dbReference>
<keyword evidence="7" id="KW-0539">Nucleus</keyword>
<evidence type="ECO:0000256" key="6">
    <source>
        <dbReference type="ARBA" id="ARBA00022840"/>
    </source>
</evidence>
<dbReference type="Pfam" id="PF16783">
    <property type="entry name" value="FANCM-MHF_bd"/>
    <property type="match status" value="1"/>
</dbReference>
<dbReference type="OrthoDB" id="6513042at2759"/>
<dbReference type="InterPro" id="IPR014001">
    <property type="entry name" value="Helicase_ATP-bd"/>
</dbReference>
<dbReference type="PANTHER" id="PTHR14025:SF20">
    <property type="entry name" value="FANCONI ANEMIA GROUP M PROTEIN"/>
    <property type="match status" value="1"/>
</dbReference>
<dbReference type="SUPFAM" id="SSF52980">
    <property type="entry name" value="Restriction endonuclease-like"/>
    <property type="match status" value="1"/>
</dbReference>
<evidence type="ECO:0000259" key="9">
    <source>
        <dbReference type="PROSITE" id="PS51192"/>
    </source>
</evidence>
<dbReference type="CDD" id="cd18033">
    <property type="entry name" value="DEXDc_FANCM"/>
    <property type="match status" value="1"/>
</dbReference>
<feature type="domain" description="Helicase ATP-binding" evidence="9">
    <location>
        <begin position="158"/>
        <end position="326"/>
    </location>
</feature>
<comment type="similarity">
    <text evidence="2">Belongs to the DEAD box helicase family. DEAH subfamily. FANCM sub-subfamily.</text>
</comment>
<dbReference type="Pfam" id="PF00271">
    <property type="entry name" value="Helicase_C"/>
    <property type="match status" value="1"/>
</dbReference>
<evidence type="ECO:0000256" key="5">
    <source>
        <dbReference type="ARBA" id="ARBA00022806"/>
    </source>
</evidence>
<evidence type="ECO:0000313" key="12">
    <source>
        <dbReference type="Proteomes" id="UP000261560"/>
    </source>
</evidence>
<dbReference type="CTD" id="57697"/>
<evidence type="ECO:0000256" key="8">
    <source>
        <dbReference type="SAM" id="MobiDB-lite"/>
    </source>
</evidence>
<dbReference type="SMART" id="SM00487">
    <property type="entry name" value="DEXDc"/>
    <property type="match status" value="1"/>
</dbReference>
<feature type="compositionally biased region" description="Acidic residues" evidence="8">
    <location>
        <begin position="1388"/>
        <end position="1409"/>
    </location>
</feature>
<dbReference type="OMA" id="MQMLPND"/>
<feature type="compositionally biased region" description="Polar residues" evidence="8">
    <location>
        <begin position="31"/>
        <end position="42"/>
    </location>
</feature>
<keyword evidence="5" id="KW-0347">Helicase</keyword>
<keyword evidence="3" id="KW-0547">Nucleotide-binding</keyword>
<feature type="compositionally biased region" description="Basic and acidic residues" evidence="8">
    <location>
        <begin position="1070"/>
        <end position="1089"/>
    </location>
</feature>
<evidence type="ECO:0000256" key="7">
    <source>
        <dbReference type="ARBA" id="ARBA00023242"/>
    </source>
</evidence>
<dbReference type="InterPro" id="IPR010994">
    <property type="entry name" value="RuvA_2-like"/>
</dbReference>
<organism evidence="11 12">
    <name type="scientific">Oryzias melastigma</name>
    <name type="common">Marine medaka</name>
    <dbReference type="NCBI Taxonomy" id="30732"/>
    <lineage>
        <taxon>Eukaryota</taxon>
        <taxon>Metazoa</taxon>
        <taxon>Chordata</taxon>
        <taxon>Craniata</taxon>
        <taxon>Vertebrata</taxon>
        <taxon>Euteleostomi</taxon>
        <taxon>Actinopterygii</taxon>
        <taxon>Neopterygii</taxon>
        <taxon>Teleostei</taxon>
        <taxon>Neoteleostei</taxon>
        <taxon>Acanthomorphata</taxon>
        <taxon>Ovalentaria</taxon>
        <taxon>Atherinomorphae</taxon>
        <taxon>Beloniformes</taxon>
        <taxon>Adrianichthyidae</taxon>
        <taxon>Oryziinae</taxon>
        <taxon>Oryzias</taxon>
    </lineage>
</organism>
<feature type="region of interest" description="Disordered" evidence="8">
    <location>
        <begin position="848"/>
        <end position="871"/>
    </location>
</feature>
<dbReference type="GO" id="GO:0045003">
    <property type="term" value="P:double-strand break repair via synthesis-dependent strand annealing"/>
    <property type="evidence" value="ECO:0007669"/>
    <property type="project" value="TreeGrafter"/>
</dbReference>
<keyword evidence="4" id="KW-0378">Hydrolase</keyword>
<feature type="compositionally biased region" description="Low complexity" evidence="8">
    <location>
        <begin position="1588"/>
        <end position="1599"/>
    </location>
</feature>
<dbReference type="InterPro" id="IPR044749">
    <property type="entry name" value="FANCM_DEXDc"/>
</dbReference>
<feature type="region of interest" description="Disordered" evidence="8">
    <location>
        <begin position="31"/>
        <end position="89"/>
    </location>
</feature>
<dbReference type="PaxDb" id="30732-ENSOMEP00000027950"/>
<feature type="region of interest" description="Disordered" evidence="8">
    <location>
        <begin position="1066"/>
        <end position="1098"/>
    </location>
</feature>
<feature type="compositionally biased region" description="Polar residues" evidence="8">
    <location>
        <begin position="1220"/>
        <end position="1245"/>
    </location>
</feature>
<dbReference type="Gene3D" id="1.20.1320.20">
    <property type="entry name" value="hef helicase domain"/>
    <property type="match status" value="1"/>
</dbReference>
<feature type="domain" description="Helicase C-terminal" evidence="10">
    <location>
        <begin position="519"/>
        <end position="678"/>
    </location>
</feature>
<reference evidence="11" key="1">
    <citation type="submission" date="2025-08" db="UniProtKB">
        <authorList>
            <consortium name="Ensembl"/>
        </authorList>
    </citation>
    <scope>IDENTIFICATION</scope>
</reference>
<evidence type="ECO:0000259" key="10">
    <source>
        <dbReference type="PROSITE" id="PS51194"/>
    </source>
</evidence>
<feature type="region of interest" description="Disordered" evidence="8">
    <location>
        <begin position="886"/>
        <end position="917"/>
    </location>
</feature>
<dbReference type="PROSITE" id="PS51192">
    <property type="entry name" value="HELICASE_ATP_BIND_1"/>
    <property type="match status" value="1"/>
</dbReference>
<dbReference type="SUPFAM" id="SSF47781">
    <property type="entry name" value="RuvA domain 2-like"/>
    <property type="match status" value="1"/>
</dbReference>
<dbReference type="Ensembl" id="ENSOMET00000000651.1">
    <property type="protein sequence ID" value="ENSOMEP00000027950.1"/>
    <property type="gene ID" value="ENSOMEG00000010717.1"/>
</dbReference>
<dbReference type="SMART" id="SM00891">
    <property type="entry name" value="ERCC4"/>
    <property type="match status" value="1"/>
</dbReference>